<reference evidence="1" key="2">
    <citation type="submission" date="2010-07" db="EMBL/GenBank/DDBJ databases">
        <authorList>
            <consortium name="The Broad Institute Genome Sequencing Platform"/>
            <consortium name="Broad Institute Genome Sequencing Center for Infectious Disease"/>
            <person name="Ma L.-J."/>
            <person name="Dead R."/>
            <person name="Young S."/>
            <person name="Zeng Q."/>
            <person name="Koehrsen M."/>
            <person name="Alvarado L."/>
            <person name="Berlin A."/>
            <person name="Chapman S.B."/>
            <person name="Chen Z."/>
            <person name="Freedman E."/>
            <person name="Gellesch M."/>
            <person name="Goldberg J."/>
            <person name="Griggs A."/>
            <person name="Gujja S."/>
            <person name="Heilman E.R."/>
            <person name="Heiman D."/>
            <person name="Hepburn T."/>
            <person name="Howarth C."/>
            <person name="Jen D."/>
            <person name="Larson L."/>
            <person name="Mehta T."/>
            <person name="Neiman D."/>
            <person name="Pearson M."/>
            <person name="Roberts A."/>
            <person name="Saif S."/>
            <person name="Shea T."/>
            <person name="Shenoy N."/>
            <person name="Sisk P."/>
            <person name="Stolte C."/>
            <person name="Sykes S."/>
            <person name="Walk T."/>
            <person name="White J."/>
            <person name="Yandava C."/>
            <person name="Haas B."/>
            <person name="Nusbaum C."/>
            <person name="Birren B."/>
        </authorList>
    </citation>
    <scope>NUCLEOTIDE SEQUENCE</scope>
    <source>
        <strain evidence="1">R3-111a-1</strain>
    </source>
</reference>
<reference evidence="3" key="1">
    <citation type="submission" date="2010-07" db="EMBL/GenBank/DDBJ databases">
        <title>The genome sequence of Gaeumannomyces graminis var. tritici strain R3-111a-1.</title>
        <authorList>
            <consortium name="The Broad Institute Genome Sequencing Platform"/>
            <person name="Ma L.-J."/>
            <person name="Dead R."/>
            <person name="Young S."/>
            <person name="Zeng Q."/>
            <person name="Koehrsen M."/>
            <person name="Alvarado L."/>
            <person name="Berlin A."/>
            <person name="Chapman S.B."/>
            <person name="Chen Z."/>
            <person name="Freedman E."/>
            <person name="Gellesch M."/>
            <person name="Goldberg J."/>
            <person name="Griggs A."/>
            <person name="Gujja S."/>
            <person name="Heilman E.R."/>
            <person name="Heiman D."/>
            <person name="Hepburn T."/>
            <person name="Howarth C."/>
            <person name="Jen D."/>
            <person name="Larson L."/>
            <person name="Mehta T."/>
            <person name="Neiman D."/>
            <person name="Pearson M."/>
            <person name="Roberts A."/>
            <person name="Saif S."/>
            <person name="Shea T."/>
            <person name="Shenoy N."/>
            <person name="Sisk P."/>
            <person name="Stolte C."/>
            <person name="Sykes S."/>
            <person name="Walk T."/>
            <person name="White J."/>
            <person name="Yandava C."/>
            <person name="Haas B."/>
            <person name="Nusbaum C."/>
            <person name="Birren B."/>
        </authorList>
    </citation>
    <scope>NUCLEOTIDE SEQUENCE [LARGE SCALE GENOMIC DNA]</scope>
    <source>
        <strain evidence="3">R3-111a-1</strain>
    </source>
</reference>
<sequence length="113" mass="12104">MVFGSGGRAIASSWMAPKRTQVGGACWWRQFPMHEDVLGTLPTLPVGVLASHIGGRWIWSGPEVLMAPGAVSGMGKQLAILYDPILITASLTHWAHNAPTGRSGADVWSVLLW</sequence>
<dbReference type="HOGENOM" id="CLU_2133685_0_0_1"/>
<dbReference type="EnsemblFungi" id="EJT70901">
    <property type="protein sequence ID" value="EJT70901"/>
    <property type="gene ID" value="GGTG_11924"/>
</dbReference>
<dbReference type="VEuPathDB" id="FungiDB:GGTG_11924"/>
<organism evidence="1">
    <name type="scientific">Gaeumannomyces tritici (strain R3-111a-1)</name>
    <name type="common">Wheat and barley take-all root rot fungus</name>
    <name type="synonym">Gaeumannomyces graminis var. tritici</name>
    <dbReference type="NCBI Taxonomy" id="644352"/>
    <lineage>
        <taxon>Eukaryota</taxon>
        <taxon>Fungi</taxon>
        <taxon>Dikarya</taxon>
        <taxon>Ascomycota</taxon>
        <taxon>Pezizomycotina</taxon>
        <taxon>Sordariomycetes</taxon>
        <taxon>Sordariomycetidae</taxon>
        <taxon>Magnaporthales</taxon>
        <taxon>Magnaporthaceae</taxon>
        <taxon>Gaeumannomyces</taxon>
    </lineage>
</organism>
<accession>J3PEJ3</accession>
<dbReference type="RefSeq" id="XP_009228079.1">
    <property type="nucleotide sequence ID" value="XM_009229815.1"/>
</dbReference>
<reference evidence="2" key="5">
    <citation type="submission" date="2018-04" db="UniProtKB">
        <authorList>
            <consortium name="EnsemblFungi"/>
        </authorList>
    </citation>
    <scope>IDENTIFICATION</scope>
    <source>
        <strain evidence="2">R3-111a-1</strain>
    </source>
</reference>
<reference evidence="1" key="3">
    <citation type="submission" date="2010-09" db="EMBL/GenBank/DDBJ databases">
        <title>Annotation of Gaeumannomyces graminis var. tritici R3-111a-1.</title>
        <authorList>
            <consortium name="The Broad Institute Genome Sequencing Platform"/>
            <person name="Ma L.-J."/>
            <person name="Dead R."/>
            <person name="Young S.K."/>
            <person name="Zeng Q."/>
            <person name="Gargeya S."/>
            <person name="Fitzgerald M."/>
            <person name="Haas B."/>
            <person name="Abouelleil A."/>
            <person name="Alvarado L."/>
            <person name="Arachchi H.M."/>
            <person name="Berlin A."/>
            <person name="Brown A."/>
            <person name="Chapman S.B."/>
            <person name="Chen Z."/>
            <person name="Dunbar C."/>
            <person name="Freedman E."/>
            <person name="Gearin G."/>
            <person name="Gellesch M."/>
            <person name="Goldberg J."/>
            <person name="Griggs A."/>
            <person name="Gujja S."/>
            <person name="Heiman D."/>
            <person name="Howarth C."/>
            <person name="Larson L."/>
            <person name="Lui A."/>
            <person name="MacDonald P.J.P."/>
            <person name="Mehta T."/>
            <person name="Montmayeur A."/>
            <person name="Murphy C."/>
            <person name="Neiman D."/>
            <person name="Pearson M."/>
            <person name="Priest M."/>
            <person name="Roberts A."/>
            <person name="Saif S."/>
            <person name="Shea T."/>
            <person name="Shenoy N."/>
            <person name="Sisk P."/>
            <person name="Stolte C."/>
            <person name="Sykes S."/>
            <person name="Yandava C."/>
            <person name="Wortman J."/>
            <person name="Nusbaum C."/>
            <person name="Birren B."/>
        </authorList>
    </citation>
    <scope>NUCLEOTIDE SEQUENCE</scope>
    <source>
        <strain evidence="1">R3-111a-1</strain>
    </source>
</reference>
<protein>
    <submittedName>
        <fullName evidence="1 2">Uncharacterized protein</fullName>
    </submittedName>
</protein>
<proteinExistence type="predicted"/>
<dbReference type="GeneID" id="20352382"/>
<evidence type="ECO:0000313" key="2">
    <source>
        <dbReference type="EnsemblFungi" id="EJT70901"/>
    </source>
</evidence>
<dbReference type="AlphaFoldDB" id="J3PEJ3"/>
<reference evidence="2" key="4">
    <citation type="journal article" date="2015" name="G3 (Bethesda)">
        <title>Genome sequences of three phytopathogenic species of the Magnaporthaceae family of fungi.</title>
        <authorList>
            <person name="Okagaki L.H."/>
            <person name="Nunes C.C."/>
            <person name="Sailsbery J."/>
            <person name="Clay B."/>
            <person name="Brown D."/>
            <person name="John T."/>
            <person name="Oh Y."/>
            <person name="Young N."/>
            <person name="Fitzgerald M."/>
            <person name="Haas B.J."/>
            <person name="Zeng Q."/>
            <person name="Young S."/>
            <person name="Adiconis X."/>
            <person name="Fan L."/>
            <person name="Levin J.Z."/>
            <person name="Mitchell T.K."/>
            <person name="Okubara P.A."/>
            <person name="Farman M.L."/>
            <person name="Kohn L.M."/>
            <person name="Birren B."/>
            <person name="Ma L.-J."/>
            <person name="Dean R.A."/>
        </authorList>
    </citation>
    <scope>NUCLEOTIDE SEQUENCE</scope>
    <source>
        <strain evidence="2">R3-111a-1</strain>
    </source>
</reference>
<keyword evidence="3" id="KW-1185">Reference proteome</keyword>
<evidence type="ECO:0000313" key="3">
    <source>
        <dbReference type="Proteomes" id="UP000006039"/>
    </source>
</evidence>
<gene>
    <name evidence="2" type="primary">20352382</name>
    <name evidence="1" type="ORF">GGTG_11924</name>
</gene>
<dbReference type="Proteomes" id="UP000006039">
    <property type="component" value="Unassembled WGS sequence"/>
</dbReference>
<evidence type="ECO:0000313" key="1">
    <source>
        <dbReference type="EMBL" id="EJT70901.1"/>
    </source>
</evidence>
<name>J3PEJ3_GAET3</name>
<dbReference type="EMBL" id="GL385401">
    <property type="protein sequence ID" value="EJT70901.1"/>
    <property type="molecule type" value="Genomic_DNA"/>
</dbReference>